<keyword evidence="5" id="KW-1185">Reference proteome</keyword>
<evidence type="ECO:0000313" key="5">
    <source>
        <dbReference type="Proteomes" id="UP000786811"/>
    </source>
</evidence>
<keyword evidence="1" id="KW-0539">Nucleus</keyword>
<comment type="subcellular location">
    <subcellularLocation>
        <location evidence="1">Nucleus</location>
    </subcellularLocation>
</comment>
<dbReference type="GO" id="GO:0005634">
    <property type="term" value="C:nucleus"/>
    <property type="evidence" value="ECO:0007669"/>
    <property type="project" value="UniProtKB-SubCell"/>
</dbReference>
<sequence>MQRGGVKRSTDESSIEENNASVVTKDYAVKKTTCVQNRTIVIEENAIAKAYDVDLPAPIPSTSSERPRIYVNDSKSGPKQHACLYCGKLYFKIARHLTRVHKDEEDVKKINALKTKDPIRLEKIRKIRCDGDAKHNLVIKPGAKEHELIVLRRPRNHVRTIEKTPSDFAFCPSCKVLTSKKFLSAHFASCSGQTGKHRRIIKKISKIYENDFHPDTCKKLRRLIAHMHVDEASKTLKYDYLLIHYGNMLCDKYKNPQTDELIRNRLRLLARLLNTVKAVEAEIIKKKKSNRQIHSKTPVTDMISLFDPENVKICIKAVNILAAEEICELPIVLSRACGIDNATNTVDNSPAQDDITDGSSESDESDSESNVNDHVEVSEKSGDEDLDINITIPIKRRIWTPSEISALKEHFAEKLAQRKYPTEEEMTAVRSKDPRLTRRENPLIRSWFSNLYHKKKKQ</sequence>
<reference evidence="4" key="1">
    <citation type="submission" date="2021-04" db="EMBL/GenBank/DDBJ databases">
        <authorList>
            <person name="Chebbi M.A.C M."/>
        </authorList>
    </citation>
    <scope>NUCLEOTIDE SEQUENCE</scope>
</reference>
<dbReference type="PANTHER" id="PTHR33480">
    <property type="entry name" value="SET DOMAIN-CONTAINING PROTEIN-RELATED"/>
    <property type="match status" value="1"/>
</dbReference>
<gene>
    <name evidence="4" type="ORF">HICCMSTLAB_LOCUS6725</name>
</gene>
<dbReference type="PROSITE" id="PS50071">
    <property type="entry name" value="HOMEOBOX_2"/>
    <property type="match status" value="1"/>
</dbReference>
<feature type="region of interest" description="Disordered" evidence="2">
    <location>
        <begin position="343"/>
        <end position="382"/>
    </location>
</feature>
<feature type="compositionally biased region" description="Basic and acidic residues" evidence="2">
    <location>
        <begin position="371"/>
        <end position="382"/>
    </location>
</feature>
<proteinExistence type="predicted"/>
<dbReference type="PANTHER" id="PTHR33480:SF1">
    <property type="entry name" value="TYR RECOMBINASE DOMAIN-CONTAINING PROTEIN"/>
    <property type="match status" value="1"/>
</dbReference>
<dbReference type="AlphaFoldDB" id="A0A8J2HEV8"/>
<dbReference type="OrthoDB" id="7698383at2759"/>
<dbReference type="EMBL" id="CAJNRD030001120">
    <property type="protein sequence ID" value="CAG5093284.1"/>
    <property type="molecule type" value="Genomic_DNA"/>
</dbReference>
<keyword evidence="1" id="KW-0371">Homeobox</keyword>
<keyword evidence="1" id="KW-0238">DNA-binding</keyword>
<protein>
    <recommendedName>
        <fullName evidence="3">Homeobox domain-containing protein</fullName>
    </recommendedName>
</protein>
<name>A0A8J2HEV8_COTCN</name>
<feature type="domain" description="Homeobox" evidence="3">
    <location>
        <begin position="395"/>
        <end position="458"/>
    </location>
</feature>
<feature type="compositionally biased region" description="Acidic residues" evidence="2">
    <location>
        <begin position="354"/>
        <end position="367"/>
    </location>
</feature>
<accession>A0A8J2HEV8</accession>
<dbReference type="GO" id="GO:0003677">
    <property type="term" value="F:DNA binding"/>
    <property type="evidence" value="ECO:0007669"/>
    <property type="project" value="UniProtKB-UniRule"/>
</dbReference>
<comment type="caution">
    <text evidence="4">The sequence shown here is derived from an EMBL/GenBank/DDBJ whole genome shotgun (WGS) entry which is preliminary data.</text>
</comment>
<evidence type="ECO:0000256" key="1">
    <source>
        <dbReference type="PROSITE-ProRule" id="PRU00108"/>
    </source>
</evidence>
<dbReference type="InterPro" id="IPR001356">
    <property type="entry name" value="HD"/>
</dbReference>
<organism evidence="4 5">
    <name type="scientific">Cotesia congregata</name>
    <name type="common">Parasitoid wasp</name>
    <name type="synonym">Apanteles congregatus</name>
    <dbReference type="NCBI Taxonomy" id="51543"/>
    <lineage>
        <taxon>Eukaryota</taxon>
        <taxon>Metazoa</taxon>
        <taxon>Ecdysozoa</taxon>
        <taxon>Arthropoda</taxon>
        <taxon>Hexapoda</taxon>
        <taxon>Insecta</taxon>
        <taxon>Pterygota</taxon>
        <taxon>Neoptera</taxon>
        <taxon>Endopterygota</taxon>
        <taxon>Hymenoptera</taxon>
        <taxon>Apocrita</taxon>
        <taxon>Ichneumonoidea</taxon>
        <taxon>Braconidae</taxon>
        <taxon>Microgastrinae</taxon>
        <taxon>Cotesia</taxon>
    </lineage>
</organism>
<dbReference type="Proteomes" id="UP000786811">
    <property type="component" value="Unassembled WGS sequence"/>
</dbReference>
<evidence type="ECO:0000256" key="2">
    <source>
        <dbReference type="SAM" id="MobiDB-lite"/>
    </source>
</evidence>
<evidence type="ECO:0000259" key="3">
    <source>
        <dbReference type="PROSITE" id="PS50071"/>
    </source>
</evidence>
<evidence type="ECO:0000313" key="4">
    <source>
        <dbReference type="EMBL" id="CAG5093284.1"/>
    </source>
</evidence>